<proteinExistence type="predicted"/>
<keyword evidence="3" id="KW-0233">DNA recombination</keyword>
<dbReference type="Gene3D" id="1.10.150.130">
    <property type="match status" value="1"/>
</dbReference>
<feature type="domain" description="Core-binding (CB)" evidence="6">
    <location>
        <begin position="18"/>
        <end position="98"/>
    </location>
</feature>
<dbReference type="Proteomes" id="UP000199695">
    <property type="component" value="Unassembled WGS sequence"/>
</dbReference>
<evidence type="ECO:0000256" key="1">
    <source>
        <dbReference type="ARBA" id="ARBA00022908"/>
    </source>
</evidence>
<dbReference type="Pfam" id="PF02899">
    <property type="entry name" value="Phage_int_SAM_1"/>
    <property type="match status" value="1"/>
</dbReference>
<organism evidence="7 8">
    <name type="scientific">Lihuaxuella thermophila</name>
    <dbReference type="NCBI Taxonomy" id="1173111"/>
    <lineage>
        <taxon>Bacteria</taxon>
        <taxon>Bacillati</taxon>
        <taxon>Bacillota</taxon>
        <taxon>Bacilli</taxon>
        <taxon>Bacillales</taxon>
        <taxon>Thermoactinomycetaceae</taxon>
        <taxon>Lihuaxuella</taxon>
    </lineage>
</organism>
<dbReference type="PANTHER" id="PTHR34605:SF4">
    <property type="entry name" value="DNA ADENINE METHYLTRANSFERASE"/>
    <property type="match status" value="1"/>
</dbReference>
<dbReference type="PROSITE" id="PS51898">
    <property type="entry name" value="TYR_RECOMBINASE"/>
    <property type="match status" value="1"/>
</dbReference>
<dbReference type="GO" id="GO:0015074">
    <property type="term" value="P:DNA integration"/>
    <property type="evidence" value="ECO:0007669"/>
    <property type="project" value="UniProtKB-KW"/>
</dbReference>
<accession>A0A1H8FGY2</accession>
<sequence length="336" mass="38484">MSKIEIVKNSHTLPVIQSELSEDAKEFIQSSQSENTRRAYRFDLRDFDNYLKERGIRGIQVTGTVIANYLSYLAKRGFKVSTIQRRLVAIRALYDRYGSRLIEEAKQRGEHFEYHNPANSLVVRETMKGISRTLGVAPKQKRAATKEIVESLFKEMGQELKDIRDQAIISLGFSGAFRRSELVALNAEDIKDDTDGIWVHLKRSKTDQEGRGMDKFIYYGEKASTCPVRLLKRWLKEAKITEGAVFRRFYRGGKIGGRISDKTVAEILKKAAENAGFDKDEFAGHSLRRGFITTAAKMGIEERVIMRHTGHKSIQIMRRYIEEADVKKNNPTKGLW</sequence>
<dbReference type="InterPro" id="IPR013762">
    <property type="entry name" value="Integrase-like_cat_sf"/>
</dbReference>
<gene>
    <name evidence="7" type="ORF">SAMN05444955_108189</name>
</gene>
<dbReference type="PANTHER" id="PTHR34605">
    <property type="entry name" value="PHAGE_INTEGRASE DOMAIN-CONTAINING PROTEIN"/>
    <property type="match status" value="1"/>
</dbReference>
<dbReference type="InterPro" id="IPR052925">
    <property type="entry name" value="Phage_Integrase-like_Recomb"/>
</dbReference>
<keyword evidence="2 4" id="KW-0238">DNA-binding</keyword>
<dbReference type="InterPro" id="IPR004107">
    <property type="entry name" value="Integrase_SAM-like_N"/>
</dbReference>
<evidence type="ECO:0000259" key="6">
    <source>
        <dbReference type="PROSITE" id="PS51900"/>
    </source>
</evidence>
<evidence type="ECO:0000313" key="7">
    <source>
        <dbReference type="EMBL" id="SEN30886.1"/>
    </source>
</evidence>
<dbReference type="InterPro" id="IPR002104">
    <property type="entry name" value="Integrase_catalytic"/>
</dbReference>
<dbReference type="STRING" id="1173111.SAMN05444955_108189"/>
<dbReference type="AlphaFoldDB" id="A0A1H8FGY2"/>
<dbReference type="RefSeq" id="WP_170839874.1">
    <property type="nucleotide sequence ID" value="NZ_FOCQ01000008.1"/>
</dbReference>
<dbReference type="InterPro" id="IPR044068">
    <property type="entry name" value="CB"/>
</dbReference>
<evidence type="ECO:0000313" key="8">
    <source>
        <dbReference type="Proteomes" id="UP000199695"/>
    </source>
</evidence>
<protein>
    <submittedName>
        <fullName evidence="7">Site-specific recombinase XerD</fullName>
    </submittedName>
</protein>
<dbReference type="GO" id="GO:0006310">
    <property type="term" value="P:DNA recombination"/>
    <property type="evidence" value="ECO:0007669"/>
    <property type="project" value="UniProtKB-KW"/>
</dbReference>
<dbReference type="InterPro" id="IPR011010">
    <property type="entry name" value="DNA_brk_join_enz"/>
</dbReference>
<dbReference type="CDD" id="cd00799">
    <property type="entry name" value="INT_Cre_C"/>
    <property type="match status" value="1"/>
</dbReference>
<dbReference type="PROSITE" id="PS51900">
    <property type="entry name" value="CB"/>
    <property type="match status" value="1"/>
</dbReference>
<keyword evidence="8" id="KW-1185">Reference proteome</keyword>
<dbReference type="SUPFAM" id="SSF47823">
    <property type="entry name" value="lambda integrase-like, N-terminal domain"/>
    <property type="match status" value="1"/>
</dbReference>
<evidence type="ECO:0000256" key="2">
    <source>
        <dbReference type="ARBA" id="ARBA00023125"/>
    </source>
</evidence>
<evidence type="ECO:0000259" key="5">
    <source>
        <dbReference type="PROSITE" id="PS51898"/>
    </source>
</evidence>
<dbReference type="Pfam" id="PF00589">
    <property type="entry name" value="Phage_integrase"/>
    <property type="match status" value="1"/>
</dbReference>
<evidence type="ECO:0000256" key="3">
    <source>
        <dbReference type="ARBA" id="ARBA00023172"/>
    </source>
</evidence>
<dbReference type="EMBL" id="FOCQ01000008">
    <property type="protein sequence ID" value="SEN30886.1"/>
    <property type="molecule type" value="Genomic_DNA"/>
</dbReference>
<dbReference type="InterPro" id="IPR010998">
    <property type="entry name" value="Integrase_recombinase_N"/>
</dbReference>
<keyword evidence="1" id="KW-0229">DNA integration</keyword>
<dbReference type="SUPFAM" id="SSF56349">
    <property type="entry name" value="DNA breaking-rejoining enzymes"/>
    <property type="match status" value="1"/>
</dbReference>
<name>A0A1H8FGY2_9BACL</name>
<feature type="domain" description="Tyr recombinase" evidence="5">
    <location>
        <begin position="139"/>
        <end position="333"/>
    </location>
</feature>
<reference evidence="7 8" key="1">
    <citation type="submission" date="2016-10" db="EMBL/GenBank/DDBJ databases">
        <authorList>
            <person name="de Groot N.N."/>
        </authorList>
    </citation>
    <scope>NUCLEOTIDE SEQUENCE [LARGE SCALE GENOMIC DNA]</scope>
    <source>
        <strain evidence="7 8">DSM 46701</strain>
    </source>
</reference>
<dbReference type="GO" id="GO:0003677">
    <property type="term" value="F:DNA binding"/>
    <property type="evidence" value="ECO:0007669"/>
    <property type="project" value="UniProtKB-UniRule"/>
</dbReference>
<dbReference type="Gene3D" id="1.10.443.10">
    <property type="entry name" value="Intergrase catalytic core"/>
    <property type="match status" value="1"/>
</dbReference>
<evidence type="ECO:0000256" key="4">
    <source>
        <dbReference type="PROSITE-ProRule" id="PRU01248"/>
    </source>
</evidence>